<protein>
    <submittedName>
        <fullName evidence="1">Uncharacterized protein</fullName>
    </submittedName>
</protein>
<comment type="caution">
    <text evidence="1">The sequence shown here is derived from an EMBL/GenBank/DDBJ whole genome shotgun (WGS) entry which is preliminary data.</text>
</comment>
<dbReference type="EMBL" id="BSTX01000001">
    <property type="protein sequence ID" value="GLZ76789.1"/>
    <property type="molecule type" value="Genomic_DNA"/>
</dbReference>
<dbReference type="Proteomes" id="UP001165079">
    <property type="component" value="Unassembled WGS sequence"/>
</dbReference>
<dbReference type="RefSeq" id="WP_285661947.1">
    <property type="nucleotide sequence ID" value="NZ_BSTX01000001.1"/>
</dbReference>
<evidence type="ECO:0000313" key="2">
    <source>
        <dbReference type="Proteomes" id="UP001165079"/>
    </source>
</evidence>
<sequence length="73" mass="7466">MSGYGVDPGDLTRHAHATLELLAPLRAALASGDLDPATLAALRGLTELGEGLSTLVDASALAYARCETEGTWA</sequence>
<organism evidence="1 2">
    <name type="scientific">Actinorhabdospora filicis</name>
    <dbReference type="NCBI Taxonomy" id="1785913"/>
    <lineage>
        <taxon>Bacteria</taxon>
        <taxon>Bacillati</taxon>
        <taxon>Actinomycetota</taxon>
        <taxon>Actinomycetes</taxon>
        <taxon>Micromonosporales</taxon>
        <taxon>Micromonosporaceae</taxon>
        <taxon>Actinorhabdospora</taxon>
    </lineage>
</organism>
<evidence type="ECO:0000313" key="1">
    <source>
        <dbReference type="EMBL" id="GLZ76789.1"/>
    </source>
</evidence>
<name>A0A9W6W7Q0_9ACTN</name>
<reference evidence="1" key="1">
    <citation type="submission" date="2023-03" db="EMBL/GenBank/DDBJ databases">
        <title>Actinorhabdospora filicis NBRC 111898.</title>
        <authorList>
            <person name="Ichikawa N."/>
            <person name="Sato H."/>
            <person name="Tonouchi N."/>
        </authorList>
    </citation>
    <scope>NUCLEOTIDE SEQUENCE</scope>
    <source>
        <strain evidence="1">NBRC 111898</strain>
    </source>
</reference>
<gene>
    <name evidence="1" type="ORF">Afil01_15960</name>
</gene>
<proteinExistence type="predicted"/>
<accession>A0A9W6W7Q0</accession>
<dbReference type="AlphaFoldDB" id="A0A9W6W7Q0"/>
<keyword evidence="2" id="KW-1185">Reference proteome</keyword>